<evidence type="ECO:0000313" key="4">
    <source>
        <dbReference type="EMBL" id="KAG5669737.1"/>
    </source>
</evidence>
<proteinExistence type="predicted"/>
<dbReference type="OrthoDB" id="7883086at2759"/>
<dbReference type="EMBL" id="JADBJN010000003">
    <property type="protein sequence ID" value="KAG5669737.1"/>
    <property type="molecule type" value="Genomic_DNA"/>
</dbReference>
<evidence type="ECO:0000256" key="1">
    <source>
        <dbReference type="SAM" id="Coils"/>
    </source>
</evidence>
<sequence>MSSQINSQDCLQTNVNETTEYHLKFIIQKLNFLNQDNNENGLKNITLSFDFDSKVIHIENIQDKIFPIGHEISLPMSAKIFSEKLKDIHLMINLNQSDSSADLGFLKISLNNFGDKVLCDDFESEKIIVEEKFVHENIETAEIGIVIEINCSNFINPLKNILTKNKAEKRQQFEEIPVSISSVESICDNNTTEKEESSQLESSHLYPSSSNKPSSKSKSGKCLSDIATSLELDSFSDKETIYCNECCGFSISGVTCQNKIVLESISKSESNSTSEFKTNSKEVSSNTRPKVTKLCLKKCSTVRRICSECFEDLSQLPENAPCHKCAREEKKVSSTEALRKFITAKENKNFMSTIDPKFVESQVELAVKRIFGLHIDEPEIEKNMEEKIEKKMKKKKKSVKVCEKKKRPITAKSNITRPKTPRCAKVNQIKKESKTYKGLRIRHPGVIAGHKECQQLPPPVPKNMGWLWNIPNPGFEEKYRAGWKPGAIKKSVSKLMDHFLKPKPAAEPNILEDKQKSTLKVQKKNGEYTFVMNPKNKQDHSSGDHCPPIVFKVTKKSEEKRRADALKEMKTFGIDKMCRCESIDECCHMNLCEKLLLKRELKKVSERYCICPELSWEELNDENESEINFEFTPPFDMKNEQKIIKVSNEETQYEPQIIEKCPSSVYEEEPIMEGRFQMLNKLRAERLQKIKEAKEAKALKEALAAKAREEAEKKKKAASNAKKGKAKAPLVMLDCPQECIAYQAKCFDPCAEIRCGPKVYRACNSICQPCPLPKCTISPTCSRMSKFYQQRCCQ</sequence>
<gene>
    <name evidence="4" type="ORF">PVAND_000031</name>
</gene>
<protein>
    <recommendedName>
        <fullName evidence="3">DUF4776 domain-containing protein</fullName>
    </recommendedName>
</protein>
<accession>A0A9J6BIL1</accession>
<evidence type="ECO:0000256" key="2">
    <source>
        <dbReference type="SAM" id="MobiDB-lite"/>
    </source>
</evidence>
<keyword evidence="1" id="KW-0175">Coiled coil</keyword>
<evidence type="ECO:0000259" key="3">
    <source>
        <dbReference type="Pfam" id="PF16003"/>
    </source>
</evidence>
<dbReference type="InterPro" id="IPR031949">
    <property type="entry name" value="DUF4776"/>
</dbReference>
<feature type="compositionally biased region" description="Low complexity" evidence="2">
    <location>
        <begin position="202"/>
        <end position="220"/>
    </location>
</feature>
<feature type="region of interest" description="Disordered" evidence="2">
    <location>
        <begin position="191"/>
        <end position="220"/>
    </location>
</feature>
<keyword evidence="5" id="KW-1185">Reference proteome</keyword>
<dbReference type="Pfam" id="PF16003">
    <property type="entry name" value="DUF4776"/>
    <property type="match status" value="1"/>
</dbReference>
<organism evidence="4 5">
    <name type="scientific">Polypedilum vanderplanki</name>
    <name type="common">Sleeping chironomid midge</name>
    <dbReference type="NCBI Taxonomy" id="319348"/>
    <lineage>
        <taxon>Eukaryota</taxon>
        <taxon>Metazoa</taxon>
        <taxon>Ecdysozoa</taxon>
        <taxon>Arthropoda</taxon>
        <taxon>Hexapoda</taxon>
        <taxon>Insecta</taxon>
        <taxon>Pterygota</taxon>
        <taxon>Neoptera</taxon>
        <taxon>Endopterygota</taxon>
        <taxon>Diptera</taxon>
        <taxon>Nematocera</taxon>
        <taxon>Chironomoidea</taxon>
        <taxon>Chironomidae</taxon>
        <taxon>Chironominae</taxon>
        <taxon>Polypedilum</taxon>
        <taxon>Polypedilum</taxon>
    </lineage>
</organism>
<name>A0A9J6BIL1_POLVA</name>
<dbReference type="PANTHER" id="PTHR39079:SF1">
    <property type="entry name" value="GH11706P-RELATED"/>
    <property type="match status" value="1"/>
</dbReference>
<evidence type="ECO:0000313" key="5">
    <source>
        <dbReference type="Proteomes" id="UP001107558"/>
    </source>
</evidence>
<dbReference type="PANTHER" id="PTHR39079">
    <property type="entry name" value="FI08034P-RELATED"/>
    <property type="match status" value="1"/>
</dbReference>
<reference evidence="4" key="1">
    <citation type="submission" date="2021-03" db="EMBL/GenBank/DDBJ databases">
        <title>Chromosome level genome of the anhydrobiotic midge Polypedilum vanderplanki.</title>
        <authorList>
            <person name="Yoshida Y."/>
            <person name="Kikawada T."/>
            <person name="Gusev O."/>
        </authorList>
    </citation>
    <scope>NUCLEOTIDE SEQUENCE</scope>
    <source>
        <strain evidence="4">NIAS01</strain>
        <tissue evidence="4">Whole body or cell culture</tissue>
    </source>
</reference>
<dbReference type="Proteomes" id="UP001107558">
    <property type="component" value="Chromosome 3"/>
</dbReference>
<feature type="coiled-coil region" evidence="1">
    <location>
        <begin position="679"/>
        <end position="724"/>
    </location>
</feature>
<feature type="domain" description="DUF4776" evidence="3">
    <location>
        <begin position="263"/>
        <end position="656"/>
    </location>
</feature>
<dbReference type="AlphaFoldDB" id="A0A9J6BIL1"/>
<comment type="caution">
    <text evidence="4">The sequence shown here is derived from an EMBL/GenBank/DDBJ whole genome shotgun (WGS) entry which is preliminary data.</text>
</comment>